<sequence>MLLFGSRSEIGTFGRGNWLAAQEREVGVLMNAEQFSAKAPFSFSADSAREILADMGMPALPRSVASPSVRSTLIDAAPKMTPAQIAEFMRRAN</sequence>
<dbReference type="EMBL" id="JBHTJG010000021">
    <property type="protein sequence ID" value="MFD0948776.1"/>
    <property type="molecule type" value="Genomic_DNA"/>
</dbReference>
<keyword evidence="2" id="KW-1185">Reference proteome</keyword>
<dbReference type="RefSeq" id="WP_264946680.1">
    <property type="nucleotide sequence ID" value="NZ_JAPDRA010000022.1"/>
</dbReference>
<dbReference type="Proteomes" id="UP001596977">
    <property type="component" value="Unassembled WGS sequence"/>
</dbReference>
<evidence type="ECO:0000313" key="1">
    <source>
        <dbReference type="EMBL" id="MFD0948776.1"/>
    </source>
</evidence>
<protein>
    <submittedName>
        <fullName evidence="1">Uncharacterized protein</fullName>
    </submittedName>
</protein>
<reference evidence="2" key="1">
    <citation type="journal article" date="2019" name="Int. J. Syst. Evol. Microbiol.">
        <title>The Global Catalogue of Microorganisms (GCM) 10K type strain sequencing project: providing services to taxonomists for standard genome sequencing and annotation.</title>
        <authorList>
            <consortium name="The Broad Institute Genomics Platform"/>
            <consortium name="The Broad Institute Genome Sequencing Center for Infectious Disease"/>
            <person name="Wu L."/>
            <person name="Ma J."/>
        </authorList>
    </citation>
    <scope>NUCLEOTIDE SEQUENCE [LARGE SCALE GENOMIC DNA]</scope>
    <source>
        <strain evidence="2">CCUG 62982</strain>
    </source>
</reference>
<name>A0ABW3HBA2_9SPHN</name>
<proteinExistence type="predicted"/>
<comment type="caution">
    <text evidence="1">The sequence shown here is derived from an EMBL/GenBank/DDBJ whole genome shotgun (WGS) entry which is preliminary data.</text>
</comment>
<accession>A0ABW3HBA2</accession>
<organism evidence="1 2">
    <name type="scientific">Sphingomonas canadensis</name>
    <dbReference type="NCBI Taxonomy" id="1219257"/>
    <lineage>
        <taxon>Bacteria</taxon>
        <taxon>Pseudomonadati</taxon>
        <taxon>Pseudomonadota</taxon>
        <taxon>Alphaproteobacteria</taxon>
        <taxon>Sphingomonadales</taxon>
        <taxon>Sphingomonadaceae</taxon>
        <taxon>Sphingomonas</taxon>
    </lineage>
</organism>
<gene>
    <name evidence="1" type="ORF">ACFQ1E_20755</name>
</gene>
<evidence type="ECO:0000313" key="2">
    <source>
        <dbReference type="Proteomes" id="UP001596977"/>
    </source>
</evidence>